<dbReference type="Proteomes" id="UP001606134">
    <property type="component" value="Unassembled WGS sequence"/>
</dbReference>
<dbReference type="RefSeq" id="WP_394407050.1">
    <property type="nucleotide sequence ID" value="NZ_JBIGIC010000002.1"/>
</dbReference>
<dbReference type="PANTHER" id="PTHR43267">
    <property type="entry name" value="TRNA THREONYLCARBAMOYLADENOSINE DEHYDRATASE"/>
    <property type="match status" value="1"/>
</dbReference>
<feature type="domain" description="THIF-type NAD/FAD binding fold" evidence="1">
    <location>
        <begin position="91"/>
        <end position="339"/>
    </location>
</feature>
<dbReference type="InterPro" id="IPR000594">
    <property type="entry name" value="ThiF_NAD_FAD-bd"/>
</dbReference>
<dbReference type="CDD" id="cd01483">
    <property type="entry name" value="E1_enzyme_family"/>
    <property type="match status" value="1"/>
</dbReference>
<dbReference type="SUPFAM" id="SSF69572">
    <property type="entry name" value="Activating enzymes of the ubiquitin-like proteins"/>
    <property type="match status" value="1"/>
</dbReference>
<protein>
    <submittedName>
        <fullName evidence="2">ThiF family adenylyltransferase</fullName>
    </submittedName>
</protein>
<dbReference type="Pfam" id="PF00899">
    <property type="entry name" value="ThiF"/>
    <property type="match status" value="1"/>
</dbReference>
<proteinExistence type="predicted"/>
<evidence type="ECO:0000313" key="3">
    <source>
        <dbReference type="Proteomes" id="UP001606134"/>
    </source>
</evidence>
<gene>
    <name evidence="2" type="ORF">ACG04R_05490</name>
</gene>
<keyword evidence="2" id="KW-0548">Nucleotidyltransferase</keyword>
<keyword evidence="2" id="KW-0808">Transferase</keyword>
<evidence type="ECO:0000259" key="1">
    <source>
        <dbReference type="Pfam" id="PF00899"/>
    </source>
</evidence>
<name>A0ABW7H8H1_9BURK</name>
<sequence>MDYHAMGIDDFEAPGLRVVAAGGPSCKIEDLQNGGLRIHGFRDLSRIGLPRGGDVVAAGSGLSLSLTASSLGAKGGNLNQASTFDYGRAFSRNIGWVTEAEQEKLRSARVAIAGLGGVGGAHLLTLSRLGMSRFNIADFDEFGVHNMNRQVGAFMSTVDQPKARVLAGMARDINPETDVRVFPEGVTEANLDEFLRDVDVYVDGIDFFALPARRMLFKACYERGIPALTAAPLGMGVALMYFKPGGMSFEQYFRVEGRGENEQYARFIAGLSPAMLQRDYLVAPHAVNFKERRGPSTMMSCDLCAGVMGVAVLKVLLGRGKLRAAPWTMQFDAYHQKLKFTWRPFGNANPIQQLMLLLIRPLLEGRAKPG</sequence>
<organism evidence="2 3">
    <name type="scientific">Pelomonas candidula</name>
    <dbReference type="NCBI Taxonomy" id="3299025"/>
    <lineage>
        <taxon>Bacteria</taxon>
        <taxon>Pseudomonadati</taxon>
        <taxon>Pseudomonadota</taxon>
        <taxon>Betaproteobacteria</taxon>
        <taxon>Burkholderiales</taxon>
        <taxon>Sphaerotilaceae</taxon>
        <taxon>Roseateles</taxon>
    </lineage>
</organism>
<keyword evidence="3" id="KW-1185">Reference proteome</keyword>
<dbReference type="InterPro" id="IPR035985">
    <property type="entry name" value="Ubiquitin-activating_enz"/>
</dbReference>
<comment type="caution">
    <text evidence="2">The sequence shown here is derived from an EMBL/GenBank/DDBJ whole genome shotgun (WGS) entry which is preliminary data.</text>
</comment>
<dbReference type="NCBIfam" id="NF006077">
    <property type="entry name" value="PRK08223.1"/>
    <property type="match status" value="1"/>
</dbReference>
<dbReference type="Gene3D" id="3.40.50.720">
    <property type="entry name" value="NAD(P)-binding Rossmann-like Domain"/>
    <property type="match status" value="1"/>
</dbReference>
<dbReference type="InterPro" id="IPR045886">
    <property type="entry name" value="ThiF/MoeB/HesA"/>
</dbReference>
<dbReference type="PANTHER" id="PTHR43267:SF1">
    <property type="entry name" value="TRNA THREONYLCARBAMOYLADENOSINE DEHYDRATASE"/>
    <property type="match status" value="1"/>
</dbReference>
<dbReference type="EMBL" id="JBIGIC010000002">
    <property type="protein sequence ID" value="MFG6486117.1"/>
    <property type="molecule type" value="Genomic_DNA"/>
</dbReference>
<dbReference type="GO" id="GO:0016779">
    <property type="term" value="F:nucleotidyltransferase activity"/>
    <property type="evidence" value="ECO:0007669"/>
    <property type="project" value="UniProtKB-KW"/>
</dbReference>
<accession>A0ABW7H8H1</accession>
<evidence type="ECO:0000313" key="2">
    <source>
        <dbReference type="EMBL" id="MFG6486117.1"/>
    </source>
</evidence>
<reference evidence="2 3" key="1">
    <citation type="submission" date="2024-08" db="EMBL/GenBank/DDBJ databases">
        <authorList>
            <person name="Lu H."/>
        </authorList>
    </citation>
    <scope>NUCLEOTIDE SEQUENCE [LARGE SCALE GENOMIC DNA]</scope>
    <source>
        <strain evidence="2 3">BYS78W</strain>
    </source>
</reference>